<reference evidence="4 5" key="1">
    <citation type="submission" date="2020-08" db="EMBL/GenBank/DDBJ databases">
        <title>Genomic Encyclopedia of Type Strains, Phase IV (KMG-IV): sequencing the most valuable type-strain genomes for metagenomic binning, comparative biology and taxonomic classification.</title>
        <authorList>
            <person name="Goeker M."/>
        </authorList>
    </citation>
    <scope>NUCLEOTIDE SEQUENCE [LARGE SCALE GENOMIC DNA]</scope>
    <source>
        <strain evidence="4 5">DSM 27165</strain>
    </source>
</reference>
<dbReference type="Gene3D" id="3.40.190.10">
    <property type="entry name" value="Periplasmic binding protein-like II"/>
    <property type="match status" value="1"/>
</dbReference>
<keyword evidence="3" id="KW-0732">Signal</keyword>
<dbReference type="InterPro" id="IPR006059">
    <property type="entry name" value="SBP"/>
</dbReference>
<dbReference type="GO" id="GO:0042597">
    <property type="term" value="C:periplasmic space"/>
    <property type="evidence" value="ECO:0007669"/>
    <property type="project" value="UniProtKB-SubCell"/>
</dbReference>
<gene>
    <name evidence="4" type="ORF">HNQ59_001917</name>
</gene>
<evidence type="ECO:0000256" key="2">
    <source>
        <dbReference type="ARBA" id="ARBA00008520"/>
    </source>
</evidence>
<protein>
    <submittedName>
        <fullName evidence="4">Putative chitobiose transport system substrate-binding protein</fullName>
    </submittedName>
</protein>
<accession>A0A840MQ84</accession>
<proteinExistence type="inferred from homology"/>
<dbReference type="SUPFAM" id="SSF53850">
    <property type="entry name" value="Periplasmic binding protein-like II"/>
    <property type="match status" value="1"/>
</dbReference>
<feature type="chain" id="PRO_5032559815" evidence="3">
    <location>
        <begin position="25"/>
        <end position="420"/>
    </location>
</feature>
<sequence>MKMKHIALATLAACGLAMGSMAHAEKAKLEFWTMSLSPKFNGYFEDLVKKYNAQSADVEWVWVDYPWDVIQSKFTSAIAAGKPPALVNLNVPWAYDYFQDGLLQPVDALIKKDQYAAGAIADVTFNGKVYAFPHYNGANVIIYNKELFKKAGLDPNKPPRTTDEMFAAAKQIKAKTGVAGYAPAIGPTKIEGYFMQNGLDIVKDGKAAVNSPAHAAFIKKIADVYKAGGFMKDNLFSQDNFQASLAAFNQGRMAMLVSTPTTLTRIRDDAPDLYKKLDVAAAPVGPTGIVDGGWMFNFGVAKNVDAKYLAEIGKFGTYLTNTDNQLTFSKAAGTLPTSKAAALDPFFQQYEKDDLLKKGIATAAKNLDKTRTIYLANVKDSEQVSNRLASSVEKAVNGREDIQKALNDAAEFLDKKIVRK</sequence>
<keyword evidence="5" id="KW-1185">Reference proteome</keyword>
<evidence type="ECO:0000256" key="3">
    <source>
        <dbReference type="SAM" id="SignalP"/>
    </source>
</evidence>
<comment type="subcellular location">
    <subcellularLocation>
        <location evidence="1">Periplasm</location>
    </subcellularLocation>
</comment>
<dbReference type="InterPro" id="IPR050490">
    <property type="entry name" value="Bact_solute-bd_prot1"/>
</dbReference>
<dbReference type="PANTHER" id="PTHR43649:SF12">
    <property type="entry name" value="DIACETYLCHITOBIOSE BINDING PROTEIN DASA"/>
    <property type="match status" value="1"/>
</dbReference>
<evidence type="ECO:0000313" key="4">
    <source>
        <dbReference type="EMBL" id="MBB5018626.1"/>
    </source>
</evidence>
<dbReference type="RefSeq" id="WP_184038187.1">
    <property type="nucleotide sequence ID" value="NZ_JACHHY010000010.1"/>
</dbReference>
<evidence type="ECO:0000256" key="1">
    <source>
        <dbReference type="ARBA" id="ARBA00004418"/>
    </source>
</evidence>
<organism evidence="4 5">
    <name type="scientific">Chitinivorax tropicus</name>
    <dbReference type="NCBI Taxonomy" id="714531"/>
    <lineage>
        <taxon>Bacteria</taxon>
        <taxon>Pseudomonadati</taxon>
        <taxon>Pseudomonadota</taxon>
        <taxon>Betaproteobacteria</taxon>
        <taxon>Chitinivorax</taxon>
    </lineage>
</organism>
<dbReference type="EMBL" id="JACHHY010000010">
    <property type="protein sequence ID" value="MBB5018626.1"/>
    <property type="molecule type" value="Genomic_DNA"/>
</dbReference>
<comment type="similarity">
    <text evidence="2">Belongs to the bacterial solute-binding protein 1 family.</text>
</comment>
<dbReference type="Pfam" id="PF13416">
    <property type="entry name" value="SBP_bac_8"/>
    <property type="match status" value="1"/>
</dbReference>
<evidence type="ECO:0000313" key="5">
    <source>
        <dbReference type="Proteomes" id="UP000575898"/>
    </source>
</evidence>
<dbReference type="Proteomes" id="UP000575898">
    <property type="component" value="Unassembled WGS sequence"/>
</dbReference>
<dbReference type="PANTHER" id="PTHR43649">
    <property type="entry name" value="ARABINOSE-BINDING PROTEIN-RELATED"/>
    <property type="match status" value="1"/>
</dbReference>
<name>A0A840MQ84_9PROT</name>
<dbReference type="AlphaFoldDB" id="A0A840MQ84"/>
<feature type="signal peptide" evidence="3">
    <location>
        <begin position="1"/>
        <end position="24"/>
    </location>
</feature>
<comment type="caution">
    <text evidence="4">The sequence shown here is derived from an EMBL/GenBank/DDBJ whole genome shotgun (WGS) entry which is preliminary data.</text>
</comment>